<gene>
    <name evidence="4" type="ORF">TWF191_006966</name>
    <name evidence="3" type="ORF">TWF679_006256</name>
    <name evidence="2" type="ORF">TWF788_009926</name>
</gene>
<organism evidence="2 5">
    <name type="scientific">Orbilia oligospora</name>
    <name type="common">Nematode-trapping fungus</name>
    <name type="synonym">Arthrobotrys oligospora</name>
    <dbReference type="NCBI Taxonomy" id="2813651"/>
    <lineage>
        <taxon>Eukaryota</taxon>
        <taxon>Fungi</taxon>
        <taxon>Dikarya</taxon>
        <taxon>Ascomycota</taxon>
        <taxon>Pezizomycotina</taxon>
        <taxon>Orbiliomycetes</taxon>
        <taxon>Orbiliales</taxon>
        <taxon>Orbiliaceae</taxon>
        <taxon>Orbilia</taxon>
    </lineage>
</organism>
<feature type="region of interest" description="Disordered" evidence="1">
    <location>
        <begin position="1"/>
        <end position="56"/>
    </location>
</feature>
<dbReference type="Proteomes" id="UP000479691">
    <property type="component" value="Unassembled WGS sequence"/>
</dbReference>
<name>A0A6G1M0K8_ORBOL</name>
<evidence type="ECO:0000313" key="5">
    <source>
        <dbReference type="Proteomes" id="UP000479691"/>
    </source>
</evidence>
<dbReference type="EMBL" id="WIWT01000032">
    <property type="protein sequence ID" value="KAF3211763.1"/>
    <property type="molecule type" value="Genomic_DNA"/>
</dbReference>
<accession>A0A6G1M0K8</accession>
<evidence type="ECO:0000313" key="2">
    <source>
        <dbReference type="EMBL" id="KAF3171331.1"/>
    </source>
</evidence>
<protein>
    <submittedName>
        <fullName evidence="2">Uncharacterized protein</fullName>
    </submittedName>
</protein>
<comment type="caution">
    <text evidence="2">The sequence shown here is derived from an EMBL/GenBank/DDBJ whole genome shotgun (WGS) entry which is preliminary data.</text>
</comment>
<dbReference type="EMBL" id="WIPF01000041">
    <property type="protein sequence ID" value="KAF3221918.1"/>
    <property type="molecule type" value="Genomic_DNA"/>
</dbReference>
<sequence length="103" mass="11178">MDGMSFAGEGSRSAAGSHMNTRHSPTQLISDDTAEPFGDSDAGPSRHMLDNKPGFLDWSTEAPGQRVAYDDLTAIGALNLVTASRRMELLTLDAYRLDSRVYD</sequence>
<evidence type="ECO:0000313" key="3">
    <source>
        <dbReference type="EMBL" id="KAF3211763.1"/>
    </source>
</evidence>
<evidence type="ECO:0000313" key="6">
    <source>
        <dbReference type="Proteomes" id="UP000483672"/>
    </source>
</evidence>
<dbReference type="EMBL" id="JAABOE010000070">
    <property type="protein sequence ID" value="KAF3171331.1"/>
    <property type="molecule type" value="Genomic_DNA"/>
</dbReference>
<dbReference type="Proteomes" id="UP000483672">
    <property type="component" value="Unassembled WGS sequence"/>
</dbReference>
<feature type="compositionally biased region" description="Polar residues" evidence="1">
    <location>
        <begin position="18"/>
        <end position="30"/>
    </location>
</feature>
<evidence type="ECO:0000313" key="4">
    <source>
        <dbReference type="EMBL" id="KAF3221918.1"/>
    </source>
</evidence>
<proteinExistence type="predicted"/>
<dbReference type="Proteomes" id="UP000614610">
    <property type="component" value="Unassembled WGS sequence"/>
</dbReference>
<evidence type="ECO:0000256" key="1">
    <source>
        <dbReference type="SAM" id="MobiDB-lite"/>
    </source>
</evidence>
<reference evidence="5 6" key="1">
    <citation type="submission" date="2019-06" db="EMBL/GenBank/DDBJ databases">
        <authorList>
            <person name="Palmer J.M."/>
        </authorList>
    </citation>
    <scope>NUCLEOTIDE SEQUENCE [LARGE SCALE GENOMIC DNA]</scope>
    <source>
        <strain evidence="4 6">TWF191</strain>
        <strain evidence="3">TWF679</strain>
        <strain evidence="2 5">TWF788</strain>
    </source>
</reference>
<dbReference type="AlphaFoldDB" id="A0A6G1M0K8"/>